<evidence type="ECO:0000313" key="3">
    <source>
        <dbReference type="EMBL" id="PRX10983.1"/>
    </source>
</evidence>
<dbReference type="AlphaFoldDB" id="A0A2T0JTN2"/>
<proteinExistence type="predicted"/>
<evidence type="ECO:0000313" key="4">
    <source>
        <dbReference type="Proteomes" id="UP000239415"/>
    </source>
</evidence>
<gene>
    <name evidence="3" type="ORF">CLV67_13241</name>
</gene>
<sequence>MRARRIAIRCVAAAVLVTLAACSGNGTPTSSASSYVPAMSDEALLALGKEVVQCMRDNGLTDMPDPYVEDHRLAVPDDEMDAAEEKAGEQKFEAARDACQKAFDKIPQGAIAQEDPEQAAPPGPQDVETLRKLAQCFRDNGVPEWPDPDSEGRFPLRGTALEGERPEPGNRLHAAHEACEGIWSGPIGIS</sequence>
<name>A0A2T0JTN2_9ACTN</name>
<dbReference type="OrthoDB" id="7949713at2"/>
<feature type="chain" id="PRO_5039507994" description="Secreted protein" evidence="2">
    <location>
        <begin position="21"/>
        <end position="190"/>
    </location>
</feature>
<protein>
    <recommendedName>
        <fullName evidence="5">Secreted protein</fullName>
    </recommendedName>
</protein>
<dbReference type="Proteomes" id="UP000239415">
    <property type="component" value="Unassembled WGS sequence"/>
</dbReference>
<evidence type="ECO:0000256" key="1">
    <source>
        <dbReference type="SAM" id="MobiDB-lite"/>
    </source>
</evidence>
<comment type="caution">
    <text evidence="3">The sequence shown here is derived from an EMBL/GenBank/DDBJ whole genome shotgun (WGS) entry which is preliminary data.</text>
</comment>
<feature type="region of interest" description="Disordered" evidence="1">
    <location>
        <begin position="142"/>
        <end position="172"/>
    </location>
</feature>
<evidence type="ECO:0000256" key="2">
    <source>
        <dbReference type="SAM" id="SignalP"/>
    </source>
</evidence>
<reference evidence="3 4" key="1">
    <citation type="submission" date="2018-03" db="EMBL/GenBank/DDBJ databases">
        <title>Genomic Encyclopedia of Archaeal and Bacterial Type Strains, Phase II (KMG-II): from individual species to whole genera.</title>
        <authorList>
            <person name="Goeker M."/>
        </authorList>
    </citation>
    <scope>NUCLEOTIDE SEQUENCE [LARGE SCALE GENOMIC DNA]</scope>
    <source>
        <strain evidence="3 4">DSM 43146</strain>
    </source>
</reference>
<dbReference type="RefSeq" id="WP_146169571.1">
    <property type="nucleotide sequence ID" value="NZ_BOMO01000164.1"/>
</dbReference>
<organism evidence="3 4">
    <name type="scientific">Actinoplanes italicus</name>
    <dbReference type="NCBI Taxonomy" id="113567"/>
    <lineage>
        <taxon>Bacteria</taxon>
        <taxon>Bacillati</taxon>
        <taxon>Actinomycetota</taxon>
        <taxon>Actinomycetes</taxon>
        <taxon>Micromonosporales</taxon>
        <taxon>Micromonosporaceae</taxon>
        <taxon>Actinoplanes</taxon>
    </lineage>
</organism>
<dbReference type="PROSITE" id="PS51257">
    <property type="entry name" value="PROKAR_LIPOPROTEIN"/>
    <property type="match status" value="1"/>
</dbReference>
<dbReference type="EMBL" id="PVMZ01000032">
    <property type="protein sequence ID" value="PRX10983.1"/>
    <property type="molecule type" value="Genomic_DNA"/>
</dbReference>
<keyword evidence="2" id="KW-0732">Signal</keyword>
<accession>A0A2T0JTN2</accession>
<feature type="signal peptide" evidence="2">
    <location>
        <begin position="1"/>
        <end position="20"/>
    </location>
</feature>
<keyword evidence="4" id="KW-1185">Reference proteome</keyword>
<evidence type="ECO:0008006" key="5">
    <source>
        <dbReference type="Google" id="ProtNLM"/>
    </source>
</evidence>
<feature type="compositionally biased region" description="Basic and acidic residues" evidence="1">
    <location>
        <begin position="162"/>
        <end position="172"/>
    </location>
</feature>